<feature type="compositionally biased region" description="Basic and acidic residues" evidence="1">
    <location>
        <begin position="270"/>
        <end position="292"/>
    </location>
</feature>
<feature type="compositionally biased region" description="Basic and acidic residues" evidence="1">
    <location>
        <begin position="11"/>
        <end position="25"/>
    </location>
</feature>
<dbReference type="AlphaFoldDB" id="A0A8I6S271"/>
<evidence type="ECO:0000256" key="1">
    <source>
        <dbReference type="SAM" id="MobiDB-lite"/>
    </source>
</evidence>
<name>A0A8I6S271_CIMLE</name>
<sequence length="428" mass="48250">MDGALLTENTMKVEEGRNSSDSDEGFHEKLMKKMYPGASKASLKADEPYIEWTASYVIPRVHQKRDKAPEGREVVARTSFKNPESSEAALYENPNLELAADEAMMHIMTNASKIESNKDPSTPVETSSRTDEIPNRNSRLMNSVSYLQRAGNETPQPQESKSAKIQLTEQEMISEKVNPLSHVESYGSILKIETREGKTEKLESISQTRQKNHQESIGMEKAGEEKPSFKKDFTDKPETPPDYKTDGRSSSGERTPSSLLSPREFVSLGKLDRGPEAPSKHDFHLYPSKPDDETSPDDFTEILIPASKAKVSEESTLNKRVKDEAMYRKSLKEGGSAKRVSWKEEQPTVVPYIPERSPRRRITRSRSSSKEETSWSTISGPKTTMNSSWSDVFQGNPQPSFLRTKIDDDDSDDEFDNTSRCCCFRISK</sequence>
<feature type="region of interest" description="Disordered" evidence="1">
    <location>
        <begin position="197"/>
        <end position="299"/>
    </location>
</feature>
<feature type="compositionally biased region" description="Basic and acidic residues" evidence="1">
    <location>
        <begin position="324"/>
        <end position="346"/>
    </location>
</feature>
<feature type="compositionally biased region" description="Polar residues" evidence="1">
    <location>
        <begin position="248"/>
        <end position="260"/>
    </location>
</feature>
<feature type="compositionally biased region" description="Polar residues" evidence="1">
    <location>
        <begin position="113"/>
        <end position="127"/>
    </location>
</feature>
<dbReference type="Proteomes" id="UP000494040">
    <property type="component" value="Unassembled WGS sequence"/>
</dbReference>
<dbReference type="EnsemblMetazoa" id="XM_014399121.2">
    <property type="protein sequence ID" value="XP_014254607.2"/>
    <property type="gene ID" value="LOC106669567"/>
</dbReference>
<feature type="compositionally biased region" description="Acidic residues" evidence="1">
    <location>
        <begin position="407"/>
        <end position="416"/>
    </location>
</feature>
<feature type="compositionally biased region" description="Basic and acidic residues" evidence="1">
    <location>
        <begin position="221"/>
        <end position="247"/>
    </location>
</feature>
<keyword evidence="3" id="KW-1185">Reference proteome</keyword>
<protein>
    <submittedName>
        <fullName evidence="2">Uncharacterized protein</fullName>
    </submittedName>
</protein>
<accession>A0A8I6S271</accession>
<evidence type="ECO:0000313" key="3">
    <source>
        <dbReference type="Proteomes" id="UP000494040"/>
    </source>
</evidence>
<dbReference type="RefSeq" id="XP_014254607.2">
    <property type="nucleotide sequence ID" value="XM_014399121.2"/>
</dbReference>
<feature type="region of interest" description="Disordered" evidence="1">
    <location>
        <begin position="324"/>
        <end position="418"/>
    </location>
</feature>
<feature type="region of interest" description="Disordered" evidence="1">
    <location>
        <begin position="113"/>
        <end position="136"/>
    </location>
</feature>
<evidence type="ECO:0000313" key="2">
    <source>
        <dbReference type="EnsemblMetazoa" id="XP_014254607.2"/>
    </source>
</evidence>
<dbReference type="GeneID" id="106669567"/>
<organism evidence="2 3">
    <name type="scientific">Cimex lectularius</name>
    <name type="common">Bed bug</name>
    <name type="synonym">Acanthia lectularia</name>
    <dbReference type="NCBI Taxonomy" id="79782"/>
    <lineage>
        <taxon>Eukaryota</taxon>
        <taxon>Metazoa</taxon>
        <taxon>Ecdysozoa</taxon>
        <taxon>Arthropoda</taxon>
        <taxon>Hexapoda</taxon>
        <taxon>Insecta</taxon>
        <taxon>Pterygota</taxon>
        <taxon>Neoptera</taxon>
        <taxon>Paraneoptera</taxon>
        <taxon>Hemiptera</taxon>
        <taxon>Heteroptera</taxon>
        <taxon>Panheteroptera</taxon>
        <taxon>Cimicomorpha</taxon>
        <taxon>Cimicidae</taxon>
        <taxon>Cimex</taxon>
    </lineage>
</organism>
<proteinExistence type="predicted"/>
<feature type="region of interest" description="Disordered" evidence="1">
    <location>
        <begin position="1"/>
        <end position="25"/>
    </location>
</feature>
<feature type="compositionally biased region" description="Polar residues" evidence="1">
    <location>
        <begin position="380"/>
        <end position="401"/>
    </location>
</feature>
<dbReference type="KEGG" id="clec:106669567"/>
<reference evidence="2" key="1">
    <citation type="submission" date="2022-01" db="UniProtKB">
        <authorList>
            <consortium name="EnsemblMetazoa"/>
        </authorList>
    </citation>
    <scope>IDENTIFICATION</scope>
</reference>